<feature type="region of interest" description="Disordered" evidence="1">
    <location>
        <begin position="78"/>
        <end position="158"/>
    </location>
</feature>
<dbReference type="EMBL" id="CP031163">
    <property type="protein sequence ID" value="AXH00862.1"/>
    <property type="molecule type" value="Genomic_DNA"/>
</dbReference>
<evidence type="ECO:0000313" key="2">
    <source>
        <dbReference type="EMBL" id="AXH00862.1"/>
    </source>
</evidence>
<proteinExistence type="predicted"/>
<accession>A0A345IMD9</accession>
<dbReference type="Gene3D" id="2.60.40.1120">
    <property type="entry name" value="Carboxypeptidase-like, regulatory domain"/>
    <property type="match status" value="1"/>
</dbReference>
<gene>
    <name evidence="2" type="ORF">DVJ83_17225</name>
</gene>
<keyword evidence="2" id="KW-0614">Plasmid</keyword>
<sequence>MMTYRQKQGFMPNDSHAPVLESDRERASQLWSQVKGTELEADYRRVAGRHPHKAESRANYRAFLAEIEELFVQPGAAPVDSDAPLWDDPAPIPEAAPVDDEATQDDKSDVENEAEAETPGSADVEPGENDDTGTTGPTASATAPVTPAQVMPPTGQPGTGLFSQLYGMLHDGGEVTVQVMRVGEQLTVGLFPKPVPGETDAPGVVVTQDAAWFDTHLVTAMQPYTQARVDAFNVFQQAAQRQQQSAKKAAEKPASVSKTAPAKNKTYRVTLQAAEGSTITGKQDGKAVDLKLGENEVKQGNLELTVKHDVYGEQQKTLAVFQDRGHDLREQQGGMVTVQVKPETAALSATMGETTLALHGETLLPPGKWVIQAEAHSHKPKTVTVTVKAGKPQTVELELEEDVTLF</sequence>
<dbReference type="Proteomes" id="UP000253744">
    <property type="component" value="Plasmid pDrdI"/>
</dbReference>
<feature type="region of interest" description="Disordered" evidence="1">
    <location>
        <begin position="1"/>
        <end position="26"/>
    </location>
</feature>
<reference evidence="2 3" key="1">
    <citation type="submission" date="2018-07" db="EMBL/GenBank/DDBJ databases">
        <title>Complete Genome and Methylome Analysis of Deinococcus wulumuqiensis NEB 479.</title>
        <authorList>
            <person name="Fomenkov A."/>
            <person name="Luyten Y."/>
            <person name="Vincze T."/>
            <person name="Anton B.P."/>
            <person name="Clark T."/>
            <person name="Roberts R.J."/>
            <person name="Morgan R.D."/>
        </authorList>
    </citation>
    <scope>NUCLEOTIDE SEQUENCE [LARGE SCALE GENOMIC DNA]</scope>
    <source>
        <strain evidence="2 3">NEB 479</strain>
        <plasmid evidence="3">Plasmid pdrdi</plasmid>
    </source>
</reference>
<organism evidence="2 3">
    <name type="scientific">Deinococcus wulumuqiensis</name>
    <dbReference type="NCBI Taxonomy" id="980427"/>
    <lineage>
        <taxon>Bacteria</taxon>
        <taxon>Thermotogati</taxon>
        <taxon>Deinococcota</taxon>
        <taxon>Deinococci</taxon>
        <taxon>Deinococcales</taxon>
        <taxon>Deinococcaceae</taxon>
        <taxon>Deinococcus</taxon>
    </lineage>
</organism>
<geneLocation type="plasmid" evidence="3">
    <name>pdrdi</name>
</geneLocation>
<dbReference type="AlphaFoldDB" id="A0A345IMD9"/>
<feature type="compositionally biased region" description="Low complexity" evidence="1">
    <location>
        <begin position="243"/>
        <end position="258"/>
    </location>
</feature>
<dbReference type="KEGG" id="dwu:DVJ83_17225"/>
<protein>
    <submittedName>
        <fullName evidence="2">Uncharacterized protein</fullName>
    </submittedName>
</protein>
<feature type="region of interest" description="Disordered" evidence="1">
    <location>
        <begin position="243"/>
        <end position="263"/>
    </location>
</feature>
<name>A0A345IMD9_9DEIO</name>
<feature type="compositionally biased region" description="Low complexity" evidence="1">
    <location>
        <begin position="132"/>
        <end position="148"/>
    </location>
</feature>
<evidence type="ECO:0000256" key="1">
    <source>
        <dbReference type="SAM" id="MobiDB-lite"/>
    </source>
</evidence>
<evidence type="ECO:0000313" key="3">
    <source>
        <dbReference type="Proteomes" id="UP000253744"/>
    </source>
</evidence>
<dbReference type="RefSeq" id="WP_114673510.1">
    <property type="nucleotide sequence ID" value="NZ_CP031163.1"/>
</dbReference>